<proteinExistence type="inferred from homology"/>
<dbReference type="GO" id="GO:0016787">
    <property type="term" value="F:hydrolase activity"/>
    <property type="evidence" value="ECO:0007669"/>
    <property type="project" value="UniProtKB-KW"/>
</dbReference>
<dbReference type="GO" id="GO:0004540">
    <property type="term" value="F:RNA nuclease activity"/>
    <property type="evidence" value="ECO:0007669"/>
    <property type="project" value="InterPro"/>
</dbReference>
<feature type="binding site" evidence="8">
    <location>
        <position position="5"/>
    </location>
    <ligand>
        <name>Mg(2+)</name>
        <dbReference type="ChEBI" id="CHEBI:18420"/>
    </ligand>
</feature>
<evidence type="ECO:0000256" key="2">
    <source>
        <dbReference type="ARBA" id="ARBA00022649"/>
    </source>
</evidence>
<dbReference type="CDD" id="cd09881">
    <property type="entry name" value="PIN_VapC4-5_FitB-like"/>
    <property type="match status" value="1"/>
</dbReference>
<accession>A0A7Y4L9C5</accession>
<evidence type="ECO:0000256" key="6">
    <source>
        <dbReference type="ARBA" id="ARBA00022842"/>
    </source>
</evidence>
<dbReference type="InterPro" id="IPR022907">
    <property type="entry name" value="VapC_family"/>
</dbReference>
<comment type="caution">
    <text evidence="10">The sequence shown here is derived from an EMBL/GenBank/DDBJ whole genome shotgun (WGS) entry which is preliminary data.</text>
</comment>
<name>A0A7Y4L9C5_9BURK</name>
<comment type="function">
    <text evidence="8">Toxic component of a toxin-antitoxin (TA) system. An RNase.</text>
</comment>
<dbReference type="GO" id="GO:0090729">
    <property type="term" value="F:toxin activity"/>
    <property type="evidence" value="ECO:0007669"/>
    <property type="project" value="UniProtKB-KW"/>
</dbReference>
<keyword evidence="2 8" id="KW-1277">Toxin-antitoxin system</keyword>
<dbReference type="PANTHER" id="PTHR33653">
    <property type="entry name" value="RIBONUCLEASE VAPC2"/>
    <property type="match status" value="1"/>
</dbReference>
<feature type="domain" description="PIN" evidence="9">
    <location>
        <begin position="2"/>
        <end position="114"/>
    </location>
</feature>
<dbReference type="SUPFAM" id="SSF88723">
    <property type="entry name" value="PIN domain-like"/>
    <property type="match status" value="1"/>
</dbReference>
<dbReference type="GO" id="GO:0000287">
    <property type="term" value="F:magnesium ion binding"/>
    <property type="evidence" value="ECO:0007669"/>
    <property type="project" value="UniProtKB-UniRule"/>
</dbReference>
<dbReference type="HAMAP" id="MF_00265">
    <property type="entry name" value="VapC_Nob1"/>
    <property type="match status" value="1"/>
</dbReference>
<evidence type="ECO:0000313" key="11">
    <source>
        <dbReference type="Proteomes" id="UP000541421"/>
    </source>
</evidence>
<evidence type="ECO:0000256" key="8">
    <source>
        <dbReference type="HAMAP-Rule" id="MF_00265"/>
    </source>
</evidence>
<keyword evidence="8" id="KW-0800">Toxin</keyword>
<dbReference type="EMBL" id="JABGBO010000004">
    <property type="protein sequence ID" value="NOL49399.1"/>
    <property type="molecule type" value="Genomic_DNA"/>
</dbReference>
<dbReference type="Proteomes" id="UP000541421">
    <property type="component" value="Unassembled WGS sequence"/>
</dbReference>
<dbReference type="Gene3D" id="3.40.50.1010">
    <property type="entry name" value="5'-nuclease"/>
    <property type="match status" value="1"/>
</dbReference>
<reference evidence="10 11" key="1">
    <citation type="submission" date="2020-05" db="EMBL/GenBank/DDBJ databases">
        <authorList>
            <person name="Niu N."/>
        </authorList>
    </citation>
    <scope>NUCLEOTIDE SEQUENCE [LARGE SCALE GENOMIC DNA]</scope>
    <source>
        <strain evidence="10 11">LMG10982</strain>
    </source>
</reference>
<dbReference type="PANTHER" id="PTHR33653:SF1">
    <property type="entry name" value="RIBONUCLEASE VAPC2"/>
    <property type="match status" value="1"/>
</dbReference>
<evidence type="ECO:0000256" key="5">
    <source>
        <dbReference type="ARBA" id="ARBA00022801"/>
    </source>
</evidence>
<comment type="similarity">
    <text evidence="7 8">Belongs to the PINc/VapC protein family.</text>
</comment>
<dbReference type="RefSeq" id="WP_171588372.1">
    <property type="nucleotide sequence ID" value="NZ_JABGBO010000004.1"/>
</dbReference>
<keyword evidence="11" id="KW-1185">Reference proteome</keyword>
<gene>
    <name evidence="8" type="primary">vapC</name>
    <name evidence="10" type="ORF">HKX40_04515</name>
</gene>
<keyword evidence="5 8" id="KW-0378">Hydrolase</keyword>
<dbReference type="Pfam" id="PF01850">
    <property type="entry name" value="PIN"/>
    <property type="match status" value="1"/>
</dbReference>
<keyword evidence="4 8" id="KW-0479">Metal-binding</keyword>
<dbReference type="EC" id="3.1.-.-" evidence="8"/>
<dbReference type="InterPro" id="IPR002716">
    <property type="entry name" value="PIN_dom"/>
</dbReference>
<dbReference type="InterPro" id="IPR050556">
    <property type="entry name" value="Type_II_TA_system_RNase"/>
</dbReference>
<evidence type="ECO:0000259" key="9">
    <source>
        <dbReference type="Pfam" id="PF01850"/>
    </source>
</evidence>
<evidence type="ECO:0000256" key="1">
    <source>
        <dbReference type="ARBA" id="ARBA00001946"/>
    </source>
</evidence>
<dbReference type="InterPro" id="IPR029060">
    <property type="entry name" value="PIN-like_dom_sf"/>
</dbReference>
<evidence type="ECO:0000256" key="4">
    <source>
        <dbReference type="ARBA" id="ARBA00022723"/>
    </source>
</evidence>
<keyword evidence="3 8" id="KW-0540">Nuclease</keyword>
<organism evidence="10 11">
    <name type="scientific">Pelistega europaea</name>
    <dbReference type="NCBI Taxonomy" id="106147"/>
    <lineage>
        <taxon>Bacteria</taxon>
        <taxon>Pseudomonadati</taxon>
        <taxon>Pseudomonadota</taxon>
        <taxon>Betaproteobacteria</taxon>
        <taxon>Burkholderiales</taxon>
        <taxon>Alcaligenaceae</taxon>
        <taxon>Pelistega</taxon>
    </lineage>
</organism>
<evidence type="ECO:0000256" key="3">
    <source>
        <dbReference type="ARBA" id="ARBA00022722"/>
    </source>
</evidence>
<sequence length="130" mass="14731">MYILDTNICIYIINHRPAHVFERFQQVDFGNLCLSSITACELAFGVTKSGSTRNKQALQNFLFPLTVLPLDDGVIWEYADIRSQLEKKEQLIGSLDMLIAAHARSLGFTLVSNNVKEFEGIPNLKLENWV</sequence>
<feature type="binding site" evidence="8">
    <location>
        <position position="96"/>
    </location>
    <ligand>
        <name>Mg(2+)</name>
        <dbReference type="ChEBI" id="CHEBI:18420"/>
    </ligand>
</feature>
<evidence type="ECO:0000256" key="7">
    <source>
        <dbReference type="ARBA" id="ARBA00038093"/>
    </source>
</evidence>
<protein>
    <recommendedName>
        <fullName evidence="8">Ribonuclease VapC</fullName>
        <shortName evidence="8">RNase VapC</shortName>
        <ecNumber evidence="8">3.1.-.-</ecNumber>
    </recommendedName>
    <alternativeName>
        <fullName evidence="8">Toxin VapC</fullName>
    </alternativeName>
</protein>
<keyword evidence="6 8" id="KW-0460">Magnesium</keyword>
<evidence type="ECO:0000313" key="10">
    <source>
        <dbReference type="EMBL" id="NOL49399.1"/>
    </source>
</evidence>
<dbReference type="AlphaFoldDB" id="A0A7Y4L9C5"/>
<comment type="cofactor">
    <cofactor evidence="1 8">
        <name>Mg(2+)</name>
        <dbReference type="ChEBI" id="CHEBI:18420"/>
    </cofactor>
</comment>